<dbReference type="AlphaFoldDB" id="A0A6H0Y139"/>
<evidence type="ECO:0000313" key="12">
    <source>
        <dbReference type="Proteomes" id="UP000503462"/>
    </source>
</evidence>
<evidence type="ECO:0000256" key="6">
    <source>
        <dbReference type="ARBA" id="ARBA00022989"/>
    </source>
</evidence>
<comment type="subcellular location">
    <subcellularLocation>
        <location evidence="1 9">Mitochondrion inner membrane</location>
    </subcellularLocation>
</comment>
<evidence type="ECO:0000256" key="10">
    <source>
        <dbReference type="SAM" id="MobiDB-lite"/>
    </source>
</evidence>
<dbReference type="PANTHER" id="PTHR31586">
    <property type="entry name" value="CYTOCHROME C OXIDASE PROTEIN 20"/>
    <property type="match status" value="1"/>
</dbReference>
<organism evidence="11 12">
    <name type="scientific">Peltaster fructicola</name>
    <dbReference type="NCBI Taxonomy" id="286661"/>
    <lineage>
        <taxon>Eukaryota</taxon>
        <taxon>Fungi</taxon>
        <taxon>Dikarya</taxon>
        <taxon>Ascomycota</taxon>
        <taxon>Pezizomycotina</taxon>
        <taxon>Dothideomycetes</taxon>
        <taxon>Dothideomycetes incertae sedis</taxon>
        <taxon>Peltaster</taxon>
    </lineage>
</organism>
<gene>
    <name evidence="11" type="ORF">AMS68_006096</name>
</gene>
<dbReference type="PANTHER" id="PTHR31586:SF1">
    <property type="entry name" value="CYTOCHROME C OXIDASE ASSEMBLY PROTEIN COX20, MITOCHONDRIAL"/>
    <property type="match status" value="1"/>
</dbReference>
<dbReference type="PIRSF" id="PIRSF007871">
    <property type="entry name" value="Cox20"/>
    <property type="match status" value="1"/>
</dbReference>
<evidence type="ECO:0000256" key="7">
    <source>
        <dbReference type="ARBA" id="ARBA00023128"/>
    </source>
</evidence>
<dbReference type="Proteomes" id="UP000503462">
    <property type="component" value="Chromosome 4"/>
</dbReference>
<comment type="function">
    <text evidence="9">Involved in the assembly of the cytochrome c oxidase complex.</text>
</comment>
<keyword evidence="12" id="KW-1185">Reference proteome</keyword>
<comment type="similarity">
    <text evidence="2 9">Belongs to the COX20 family.</text>
</comment>
<feature type="compositionally biased region" description="Basic and acidic residues" evidence="10">
    <location>
        <begin position="192"/>
        <end position="207"/>
    </location>
</feature>
<dbReference type="GO" id="GO:0033617">
    <property type="term" value="P:mitochondrial respiratory chain complex IV assembly"/>
    <property type="evidence" value="ECO:0007669"/>
    <property type="project" value="InterPro"/>
</dbReference>
<evidence type="ECO:0000256" key="3">
    <source>
        <dbReference type="ARBA" id="ARBA00017689"/>
    </source>
</evidence>
<evidence type="ECO:0000256" key="8">
    <source>
        <dbReference type="ARBA" id="ARBA00023136"/>
    </source>
</evidence>
<proteinExistence type="inferred from homology"/>
<dbReference type="EMBL" id="CP051142">
    <property type="protein sequence ID" value="QIX00579.1"/>
    <property type="molecule type" value="Genomic_DNA"/>
</dbReference>
<evidence type="ECO:0000313" key="11">
    <source>
        <dbReference type="EMBL" id="QIX00579.1"/>
    </source>
</evidence>
<keyword evidence="5 9" id="KW-0999">Mitochondrion inner membrane</keyword>
<dbReference type="GO" id="GO:0005743">
    <property type="term" value="C:mitochondrial inner membrane"/>
    <property type="evidence" value="ECO:0007669"/>
    <property type="project" value="UniProtKB-SubCell"/>
</dbReference>
<evidence type="ECO:0000256" key="4">
    <source>
        <dbReference type="ARBA" id="ARBA00022692"/>
    </source>
</evidence>
<evidence type="ECO:0000256" key="5">
    <source>
        <dbReference type="ARBA" id="ARBA00022792"/>
    </source>
</evidence>
<keyword evidence="4" id="KW-0812">Transmembrane</keyword>
<keyword evidence="6" id="KW-1133">Transmembrane helix</keyword>
<evidence type="ECO:0000256" key="2">
    <source>
        <dbReference type="ARBA" id="ARBA00009575"/>
    </source>
</evidence>
<dbReference type="OrthoDB" id="14603at2759"/>
<evidence type="ECO:0000256" key="1">
    <source>
        <dbReference type="ARBA" id="ARBA00004273"/>
    </source>
</evidence>
<reference evidence="11 12" key="1">
    <citation type="journal article" date="2016" name="Sci. Rep.">
        <title>Peltaster fructicola genome reveals evolution from an invasive phytopathogen to an ectophytic parasite.</title>
        <authorList>
            <person name="Xu C."/>
            <person name="Chen H."/>
            <person name="Gleason M.L."/>
            <person name="Xu J.R."/>
            <person name="Liu H."/>
            <person name="Zhang R."/>
            <person name="Sun G."/>
        </authorList>
    </citation>
    <scope>NUCLEOTIDE SEQUENCE [LARGE SCALE GENOMIC DNA]</scope>
    <source>
        <strain evidence="11 12">LNHT1506</strain>
    </source>
</reference>
<keyword evidence="7 9" id="KW-0496">Mitochondrion</keyword>
<keyword evidence="8 9" id="KW-0472">Membrane</keyword>
<dbReference type="InterPro" id="IPR022533">
    <property type="entry name" value="Cox20"/>
</dbReference>
<accession>A0A6H0Y139</accession>
<evidence type="ECO:0000256" key="9">
    <source>
        <dbReference type="PIRNR" id="PIRNR007871"/>
    </source>
</evidence>
<name>A0A6H0Y139_9PEZI</name>
<sequence>MADDTRKPTTTIPEDLSKEALNVRPLNVPFSGKQWQDAKAAQAKPFENANMMAGGTQHTAGGQLPEVTLQGAIGTIKAEEFWDIAKKPCVRDAFMTGIGVGFGAGGLRAILGARVWLACNWAVGSFIAGSMVQYQYCQYRRHAEKEGMLRAVEVINRKEIERKAREARRDQVKSERRKAKDEEQDSQLTALKEAETKKEGRSSWKWW</sequence>
<protein>
    <recommendedName>
        <fullName evidence="3 9">Cytochrome c oxidase assembly protein COX20, mitochondrial</fullName>
    </recommendedName>
</protein>
<feature type="compositionally biased region" description="Basic and acidic residues" evidence="10">
    <location>
        <begin position="164"/>
        <end position="181"/>
    </location>
</feature>
<feature type="region of interest" description="Disordered" evidence="10">
    <location>
        <begin position="164"/>
        <end position="207"/>
    </location>
</feature>
<dbReference type="Pfam" id="PF12597">
    <property type="entry name" value="Cox20"/>
    <property type="match status" value="1"/>
</dbReference>